<dbReference type="AlphaFoldDB" id="A0A1I2D5B6"/>
<evidence type="ECO:0000313" key="2">
    <source>
        <dbReference type="Proteomes" id="UP000199400"/>
    </source>
</evidence>
<name>A0A1I2D5B6_9BACT</name>
<dbReference type="Pfam" id="PF07586">
    <property type="entry name" value="HXXSHH"/>
    <property type="match status" value="1"/>
</dbReference>
<dbReference type="OrthoDB" id="5512374at2"/>
<dbReference type="STRING" id="54.SAMN02745121_05390"/>
<protein>
    <recommendedName>
        <fullName evidence="3">Tat (Twin-arginine translocation) pathway signal sequence</fullName>
    </recommendedName>
</protein>
<evidence type="ECO:0000313" key="1">
    <source>
        <dbReference type="EMBL" id="SFE75691.1"/>
    </source>
</evidence>
<organism evidence="1 2">
    <name type="scientific">Nannocystis exedens</name>
    <dbReference type="NCBI Taxonomy" id="54"/>
    <lineage>
        <taxon>Bacteria</taxon>
        <taxon>Pseudomonadati</taxon>
        <taxon>Myxococcota</taxon>
        <taxon>Polyangia</taxon>
        <taxon>Nannocystales</taxon>
        <taxon>Nannocystaceae</taxon>
        <taxon>Nannocystis</taxon>
    </lineage>
</organism>
<sequence length="473" mass="51443">MTASNLRAPRLRRRSFLGGLGLGLGALCLPSLMPRGARAEPPGPVKRLLMLMTEHGTVYQNWRMRPGNLPEDTDWEAPLGALAEAEFSEILRPLHGFRDRLLVLDGVGMATGHMTGINEHEEGHATCLTGTLAQPVDGGVALAGGPSIDQIVAGVVAEPGQIASLQVSHGSWAYSFDAGGKALPWIEDPWQLYSKLFPNGPVDPNEPPDDLKTIRNRQSSVVSLVREQYHALAPKMSGEDKLKVEQHRDLLHSLGQQLENLANIVCEAPAEPDGGPPWEDPQFYFHRAQVFTTLTTLALSCDMTRVAVLAFSGLRNEHVSAPPGDLHNDYAHQASSDPTAMQVMTNYHKIHAEDFKNILAALDAVPGDNGTLLDDTLVVWGNELCTGEHSMNQWPIVMAGATHHFKTGRYVRWAQKNIIKGTWGDEPQGPPHNRLLVSIARAMGADIDQVGEASVTLKGDTQLPCTGELDRLT</sequence>
<dbReference type="InterPro" id="IPR011447">
    <property type="entry name" value="DUF1552"/>
</dbReference>
<dbReference type="InterPro" id="IPR006311">
    <property type="entry name" value="TAT_signal"/>
</dbReference>
<reference evidence="2" key="1">
    <citation type="submission" date="2016-10" db="EMBL/GenBank/DDBJ databases">
        <authorList>
            <person name="Varghese N."/>
            <person name="Submissions S."/>
        </authorList>
    </citation>
    <scope>NUCLEOTIDE SEQUENCE [LARGE SCALE GENOMIC DNA]</scope>
    <source>
        <strain evidence="2">ATCC 25963</strain>
    </source>
</reference>
<evidence type="ECO:0008006" key="3">
    <source>
        <dbReference type="Google" id="ProtNLM"/>
    </source>
</evidence>
<dbReference type="PROSITE" id="PS51318">
    <property type="entry name" value="TAT"/>
    <property type="match status" value="1"/>
</dbReference>
<dbReference type="EMBL" id="FOMX01000019">
    <property type="protein sequence ID" value="SFE75691.1"/>
    <property type="molecule type" value="Genomic_DNA"/>
</dbReference>
<proteinExistence type="predicted"/>
<keyword evidence="2" id="KW-1185">Reference proteome</keyword>
<dbReference type="Proteomes" id="UP000199400">
    <property type="component" value="Unassembled WGS sequence"/>
</dbReference>
<gene>
    <name evidence="1" type="ORF">SAMN02745121_05390</name>
</gene>
<dbReference type="RefSeq" id="WP_096328830.1">
    <property type="nucleotide sequence ID" value="NZ_FOMX01000019.1"/>
</dbReference>
<accession>A0A1I2D5B6</accession>